<accession>A0A5B8UMG2</accession>
<dbReference type="EMBL" id="CP042433">
    <property type="protein sequence ID" value="QEC57758.1"/>
    <property type="molecule type" value="Genomic_DNA"/>
</dbReference>
<feature type="chain" id="PRO_5022943157" evidence="2">
    <location>
        <begin position="25"/>
        <end position="345"/>
    </location>
</feature>
<dbReference type="InterPro" id="IPR019847">
    <property type="entry name" value="Gliding_motility_assoc_GldN"/>
</dbReference>
<feature type="signal peptide" evidence="2">
    <location>
        <begin position="1"/>
        <end position="24"/>
    </location>
</feature>
<dbReference type="RefSeq" id="WP_146790414.1">
    <property type="nucleotide sequence ID" value="NZ_BAABIO010000003.1"/>
</dbReference>
<keyword evidence="4" id="KW-1185">Reference proteome</keyword>
<name>A0A5B8UMG2_9BACT</name>
<organism evidence="3 4">
    <name type="scientific">Flavisolibacter ginsenosidimutans</name>
    <dbReference type="NCBI Taxonomy" id="661481"/>
    <lineage>
        <taxon>Bacteria</taxon>
        <taxon>Pseudomonadati</taxon>
        <taxon>Bacteroidota</taxon>
        <taxon>Chitinophagia</taxon>
        <taxon>Chitinophagales</taxon>
        <taxon>Chitinophagaceae</taxon>
        <taxon>Flavisolibacter</taxon>
    </lineage>
</organism>
<evidence type="ECO:0000256" key="2">
    <source>
        <dbReference type="SAM" id="SignalP"/>
    </source>
</evidence>
<evidence type="ECO:0000256" key="1">
    <source>
        <dbReference type="SAM" id="MobiDB-lite"/>
    </source>
</evidence>
<evidence type="ECO:0000313" key="4">
    <source>
        <dbReference type="Proteomes" id="UP000321204"/>
    </source>
</evidence>
<reference evidence="3 4" key="1">
    <citation type="journal article" date="2015" name="Int. J. Syst. Evol. Microbiol.">
        <title>Flavisolibacter ginsenosidimutans sp. nov., with ginsenoside-converting activity isolated from soil used for cultivating ginseng.</title>
        <authorList>
            <person name="Zhao Y."/>
            <person name="Liu Q."/>
            <person name="Kang M.S."/>
            <person name="Jin F."/>
            <person name="Yu H."/>
            <person name="Im W.T."/>
        </authorList>
    </citation>
    <scope>NUCLEOTIDE SEQUENCE [LARGE SCALE GENOMIC DNA]</scope>
    <source>
        <strain evidence="3 4">Gsoil 636</strain>
    </source>
</reference>
<keyword evidence="2" id="KW-0732">Signal</keyword>
<dbReference type="KEGG" id="fgg:FSB75_18230"/>
<feature type="region of interest" description="Disordered" evidence="1">
    <location>
        <begin position="24"/>
        <end position="60"/>
    </location>
</feature>
<proteinExistence type="predicted"/>
<dbReference type="Pfam" id="PF19841">
    <property type="entry name" value="GldN"/>
    <property type="match status" value="1"/>
</dbReference>
<dbReference type="NCBIfam" id="TIGR03523">
    <property type="entry name" value="GldN"/>
    <property type="match status" value="1"/>
</dbReference>
<dbReference type="AlphaFoldDB" id="A0A5B8UMG2"/>
<dbReference type="OrthoDB" id="1141916at2"/>
<gene>
    <name evidence="3" type="primary">gldN</name>
    <name evidence="3" type="ORF">FSB75_18230</name>
</gene>
<sequence>MKSRVIKFCLFAFSFGLLVHDAKAQRRPRNSTSRDNGNNASTGAPTQQNNNTSAPTNFSAYGKLPVEVDSSGAGSTTGSGKSMRPDNAFGFKDSILNERTPLPYEFLRLDDALYAETVWRELDLREKMNQTFNFKGQEDNGDQNFISILLKAVQDGKVTAFDDERFTTPLALPEVAKRASGGTNDTIPVYDLQDASKIKSLRVVKKNFNPDDIKKFRIKEQWIFDREISRMVCRIIGIAPLKTEYVEGTRKELGSSVMFWVYYPDLRPTLARYEVYNAKNMGAQRMTWEELFESRMFSSYVTKSTLDNPGNKTIRQMIKDPILALLEGDNIKDRIFNYEQDLWSY</sequence>
<dbReference type="Proteomes" id="UP000321204">
    <property type="component" value="Chromosome"/>
</dbReference>
<evidence type="ECO:0000313" key="3">
    <source>
        <dbReference type="EMBL" id="QEC57758.1"/>
    </source>
</evidence>
<protein>
    <submittedName>
        <fullName evidence="3">Gliding motility protein GldN</fullName>
    </submittedName>
</protein>
<feature type="compositionally biased region" description="Polar residues" evidence="1">
    <location>
        <begin position="30"/>
        <end position="59"/>
    </location>
</feature>